<dbReference type="SUPFAM" id="SSF52768">
    <property type="entry name" value="Arginase/deacetylase"/>
    <property type="match status" value="1"/>
</dbReference>
<name>A0AAE4FQU7_9CYAN</name>
<dbReference type="PRINTS" id="PR01270">
    <property type="entry name" value="HDASUPER"/>
</dbReference>
<dbReference type="InterPro" id="IPR037138">
    <property type="entry name" value="His_deacetylse_dom_sf"/>
</dbReference>
<dbReference type="RefSeq" id="WP_322877292.1">
    <property type="nucleotide sequence ID" value="NZ_JAVMIP010000002.1"/>
</dbReference>
<dbReference type="EMBL" id="JAVMIP010000002">
    <property type="protein sequence ID" value="MDS3860003.1"/>
    <property type="molecule type" value="Genomic_DNA"/>
</dbReference>
<evidence type="ECO:0000313" key="3">
    <source>
        <dbReference type="EMBL" id="MDS3860003.1"/>
    </source>
</evidence>
<dbReference type="AlphaFoldDB" id="A0AAE4FQU7"/>
<evidence type="ECO:0000259" key="2">
    <source>
        <dbReference type="Pfam" id="PF00850"/>
    </source>
</evidence>
<dbReference type="Proteomes" id="UP001268256">
    <property type="component" value="Unassembled WGS sequence"/>
</dbReference>
<dbReference type="GO" id="GO:0040029">
    <property type="term" value="P:epigenetic regulation of gene expression"/>
    <property type="evidence" value="ECO:0007669"/>
    <property type="project" value="TreeGrafter"/>
</dbReference>
<accession>A0AAE4FQU7</accession>
<dbReference type="PANTHER" id="PTHR10625">
    <property type="entry name" value="HISTONE DEACETYLASE HDAC1-RELATED"/>
    <property type="match status" value="1"/>
</dbReference>
<keyword evidence="4" id="KW-1185">Reference proteome</keyword>
<feature type="domain" description="Histone deacetylase" evidence="2">
    <location>
        <begin position="18"/>
        <end position="305"/>
    </location>
</feature>
<dbReference type="GO" id="GO:0004407">
    <property type="term" value="F:histone deacetylase activity"/>
    <property type="evidence" value="ECO:0007669"/>
    <property type="project" value="TreeGrafter"/>
</dbReference>
<evidence type="ECO:0000313" key="4">
    <source>
        <dbReference type="Proteomes" id="UP001268256"/>
    </source>
</evidence>
<evidence type="ECO:0000256" key="1">
    <source>
        <dbReference type="ARBA" id="ARBA00005947"/>
    </source>
</evidence>
<dbReference type="Gene3D" id="3.40.800.20">
    <property type="entry name" value="Histone deacetylase domain"/>
    <property type="match status" value="1"/>
</dbReference>
<dbReference type="InterPro" id="IPR000286">
    <property type="entry name" value="HDACs"/>
</dbReference>
<sequence>MLVIYSPEFLNHKTGPYHPERPQRLEAIVKLLQDAAWANQLTWQLPTQVKDRDPLAWINLVHQPQYLQTLQGLAESLRDQERGHLDPDTVISGESYQVALLAVNAWLDGVSQTWNTDQPSFVLARPPGHHALPERGMGFCLLANAAIAAHYALSLPGISRVAILDWDVHHGNGTQACVESLPNIAYCSLHQSPHYPYTGASHEQGQYQNVLNIPLDAGSTGADYHQAMTDRVIPFLKAFNPDLLLVSAGYDAHRDDPLSEILLTPGDYAQLTQACLSLTRKTVFGLEGGYDLGGLATSVRATVATCLGQGIDEP</sequence>
<dbReference type="InterPro" id="IPR023696">
    <property type="entry name" value="Ureohydrolase_dom_sf"/>
</dbReference>
<gene>
    <name evidence="3" type="ORF">RIF25_04190</name>
</gene>
<protein>
    <submittedName>
        <fullName evidence="3">Histone deacetylase</fullName>
    </submittedName>
</protein>
<reference evidence="4" key="1">
    <citation type="submission" date="2023-07" db="EMBL/GenBank/DDBJ databases">
        <authorList>
            <person name="Luz R."/>
            <person name="Cordeiro R."/>
            <person name="Fonseca A."/>
            <person name="Goncalves V."/>
        </authorList>
    </citation>
    <scope>NUCLEOTIDE SEQUENCE [LARGE SCALE GENOMIC DNA]</scope>
    <source>
        <strain evidence="4">BACA0444</strain>
    </source>
</reference>
<comment type="similarity">
    <text evidence="1">Belongs to the histone deacetylase family.</text>
</comment>
<organism evidence="3 4">
    <name type="scientific">Pseudocalidococcus azoricus BACA0444</name>
    <dbReference type="NCBI Taxonomy" id="2918990"/>
    <lineage>
        <taxon>Bacteria</taxon>
        <taxon>Bacillati</taxon>
        <taxon>Cyanobacteriota</taxon>
        <taxon>Cyanophyceae</taxon>
        <taxon>Acaryochloridales</taxon>
        <taxon>Thermosynechococcaceae</taxon>
        <taxon>Pseudocalidococcus</taxon>
        <taxon>Pseudocalidococcus azoricus</taxon>
    </lineage>
</organism>
<dbReference type="InterPro" id="IPR023801">
    <property type="entry name" value="His_deacetylse_dom"/>
</dbReference>
<dbReference type="Pfam" id="PF00850">
    <property type="entry name" value="Hist_deacetyl"/>
    <property type="match status" value="1"/>
</dbReference>
<dbReference type="CDD" id="cd09992">
    <property type="entry name" value="HDAC_classII"/>
    <property type="match status" value="1"/>
</dbReference>
<dbReference type="PANTHER" id="PTHR10625:SF10">
    <property type="entry name" value="HISTONE DEACETYLASE HDAC1"/>
    <property type="match status" value="1"/>
</dbReference>
<comment type="caution">
    <text evidence="3">The sequence shown here is derived from an EMBL/GenBank/DDBJ whole genome shotgun (WGS) entry which is preliminary data.</text>
</comment>
<proteinExistence type="inferred from homology"/>